<evidence type="ECO:0000313" key="2">
    <source>
        <dbReference type="EMBL" id="KHL02144.1"/>
    </source>
</evidence>
<dbReference type="AlphaFoldDB" id="A0A0B2AJY0"/>
<gene>
    <name evidence="2" type="ORF">LK10_13700</name>
</gene>
<dbReference type="Proteomes" id="UP000030982">
    <property type="component" value="Unassembled WGS sequence"/>
</dbReference>
<feature type="region of interest" description="Disordered" evidence="1">
    <location>
        <begin position="1"/>
        <end position="42"/>
    </location>
</feature>
<reference evidence="2 3" key="1">
    <citation type="submission" date="2014-09" db="EMBL/GenBank/DDBJ databases">
        <title>Genome sequence of Sinomonas sp. MUSC 117.</title>
        <authorList>
            <person name="Lee L.-H."/>
        </authorList>
    </citation>
    <scope>NUCLEOTIDE SEQUENCE [LARGE SCALE GENOMIC DNA]</scope>
    <source>
        <strain evidence="2 3">MUSC 117</strain>
    </source>
</reference>
<evidence type="ECO:0000256" key="1">
    <source>
        <dbReference type="SAM" id="MobiDB-lite"/>
    </source>
</evidence>
<keyword evidence="3" id="KW-1185">Reference proteome</keyword>
<dbReference type="EMBL" id="JTDL01000132">
    <property type="protein sequence ID" value="KHL02144.1"/>
    <property type="molecule type" value="Genomic_DNA"/>
</dbReference>
<sequence length="129" mass="14507">MPEGDDTGSSLHLGGPANFVGPGCHDPGMSGLNESGEPERDPIVVPEDAIDARSIVRAHRSIPAWVRLAFDDGRPERTEKGFARAWTDRHVLVQVLWTMSYYRGAREFWVEAEQVRRRLIEPQWLGRSA</sequence>
<name>A0A0B2AJY0_9MICC</name>
<organism evidence="2 3">
    <name type="scientific">Sinomonas humi</name>
    <dbReference type="NCBI Taxonomy" id="1338436"/>
    <lineage>
        <taxon>Bacteria</taxon>
        <taxon>Bacillati</taxon>
        <taxon>Actinomycetota</taxon>
        <taxon>Actinomycetes</taxon>
        <taxon>Micrococcales</taxon>
        <taxon>Micrococcaceae</taxon>
        <taxon>Sinomonas</taxon>
    </lineage>
</organism>
<evidence type="ECO:0000313" key="3">
    <source>
        <dbReference type="Proteomes" id="UP000030982"/>
    </source>
</evidence>
<accession>A0A0B2AJY0</accession>
<comment type="caution">
    <text evidence="2">The sequence shown here is derived from an EMBL/GenBank/DDBJ whole genome shotgun (WGS) entry which is preliminary data.</text>
</comment>
<proteinExistence type="predicted"/>
<protein>
    <submittedName>
        <fullName evidence="2">Uncharacterized protein</fullName>
    </submittedName>
</protein>